<evidence type="ECO:0000256" key="7">
    <source>
        <dbReference type="ARBA" id="ARBA00022553"/>
    </source>
</evidence>
<evidence type="ECO:0000256" key="4">
    <source>
        <dbReference type="ARBA" id="ARBA00012551"/>
    </source>
</evidence>
<reference evidence="19" key="1">
    <citation type="submission" date="2025-08" db="UniProtKB">
        <authorList>
            <consortium name="Ensembl"/>
        </authorList>
    </citation>
    <scope>IDENTIFICATION</scope>
</reference>
<dbReference type="InterPro" id="IPR027417">
    <property type="entry name" value="P-loop_NTPase"/>
</dbReference>
<dbReference type="Gene3D" id="3.40.50.300">
    <property type="entry name" value="P-loop containing nucleotide triphosphate hydrolases"/>
    <property type="match status" value="2"/>
</dbReference>
<dbReference type="GO" id="GO:0006269">
    <property type="term" value="P:DNA replication, synthesis of primer"/>
    <property type="evidence" value="ECO:0007669"/>
    <property type="project" value="Ensembl"/>
</dbReference>
<comment type="subcellular location">
    <subcellularLocation>
        <location evidence="2">Chromosome</location>
    </subcellularLocation>
    <subcellularLocation>
        <location evidence="3">Cytoplasm</location>
    </subcellularLocation>
    <subcellularLocation>
        <location evidence="1">Nucleus</location>
    </subcellularLocation>
</comment>
<dbReference type="PANTHER" id="PTHR43788:SF6">
    <property type="entry name" value="DNA HELICASE B"/>
    <property type="match status" value="1"/>
</dbReference>
<evidence type="ECO:0000256" key="14">
    <source>
        <dbReference type="ARBA" id="ARBA00055511"/>
    </source>
</evidence>
<dbReference type="Proteomes" id="UP000694392">
    <property type="component" value="Unplaced"/>
</dbReference>
<evidence type="ECO:0000256" key="15">
    <source>
        <dbReference type="ARBA" id="ARBA00061441"/>
    </source>
</evidence>
<keyword evidence="9" id="KW-0378">Hydrolase</keyword>
<dbReference type="CDD" id="cd17933">
    <property type="entry name" value="DEXSc_RecD-like"/>
    <property type="match status" value="1"/>
</dbReference>
<keyword evidence="11" id="KW-0067">ATP-binding</keyword>
<keyword evidence="5" id="KW-0158">Chromosome</keyword>
<evidence type="ECO:0000256" key="2">
    <source>
        <dbReference type="ARBA" id="ARBA00004286"/>
    </source>
</evidence>
<keyword evidence="10" id="KW-0347">Helicase</keyword>
<dbReference type="CDD" id="cd18809">
    <property type="entry name" value="SF1_C_RecD"/>
    <property type="match status" value="1"/>
</dbReference>
<dbReference type="Pfam" id="PF13604">
    <property type="entry name" value="AAA_30"/>
    <property type="match status" value="1"/>
</dbReference>
<gene>
    <name evidence="19" type="primary">HELB</name>
</gene>
<comment type="catalytic activity">
    <reaction evidence="13">
        <text>ATP + H2O = ADP + phosphate + H(+)</text>
        <dbReference type="Rhea" id="RHEA:13065"/>
        <dbReference type="ChEBI" id="CHEBI:15377"/>
        <dbReference type="ChEBI" id="CHEBI:15378"/>
        <dbReference type="ChEBI" id="CHEBI:30616"/>
        <dbReference type="ChEBI" id="CHEBI:43474"/>
        <dbReference type="ChEBI" id="CHEBI:456216"/>
        <dbReference type="EC" id="3.6.4.12"/>
    </reaction>
</comment>
<keyword evidence="20" id="KW-1185">Reference proteome</keyword>
<dbReference type="GO" id="GO:2000042">
    <property type="term" value="P:negative regulation of double-strand break repair via homologous recombination"/>
    <property type="evidence" value="ECO:0007669"/>
    <property type="project" value="Ensembl"/>
</dbReference>
<dbReference type="GO" id="GO:1903775">
    <property type="term" value="P:regulation of DNA double-strand break processing"/>
    <property type="evidence" value="ECO:0007669"/>
    <property type="project" value="Ensembl"/>
</dbReference>
<feature type="domain" description="DNA helicase B winged helix" evidence="18">
    <location>
        <begin position="47"/>
        <end position="156"/>
    </location>
</feature>
<keyword evidence="8" id="KW-0547">Nucleotide-binding</keyword>
<evidence type="ECO:0000259" key="18">
    <source>
        <dbReference type="Pfam" id="PF25894"/>
    </source>
</evidence>
<feature type="compositionally biased region" description="Polar residues" evidence="17">
    <location>
        <begin position="759"/>
        <end position="783"/>
    </location>
</feature>
<sequence length="874" mass="99344">MEFLPILLPRRIRSFIEMVDWHEGTVTNNEKNNKEKLSSHDEMLTKLDKILKEEPWKLGFSQITYRELKLFCCEATWAAFCQCDHLLWKIPELQKNALIIYNKLKQVCREMGHTCEDQDKLTELVSKDMAIEQAWQSLKFLKDEKIVVSEKKRVFLYNLYKSERDIAFAICNLTRNTPWQLHVDVGEVLDVTNANKPRESVDKNETNDDQPCVVKKANNISDVLEECDNGFDDLAQTPEEISEVEVDQDQVKAIEMICSNPVTVISGKGGCGKTTIVSLLFRYLERMEEEMAKEVAEACKDFENDLGASEEWNTFNSYLVQDDDYTKKSLHVLFTAPIGRAAGLLREKTGIPAYTLYQVLCSFYAWRKAHGENPWKFSTVSVLVVDEGSLVSVQVLGSVLQLLLTDAKLAKLIILGDIRQLPSIDPGNMLADTFESLKLKGWSIELRTNHRAESQLIVDNATRISQQTFPQFDAVLEISEYNETLPMLSPEKKFILVALPSDGGATYLTTVIKALLKKGPGLQDARRSQFIAFRREDCEIINELCCSHYSKHPMRNFKRRLQFQCNDKICATRNAYIKHLLPEERNICTRNSSSQDANQCTCNVCSRGKAHLSGGSTARTAHTEDDRRLCNGEIFFITNDVETEKRIRLLTIKSLDGTEHSLLYKALRRECVIKHAWARTIHTFQGSEEKTIVYVVGNAGRQHWQHVYTAVTRGRCRVYIVAEEAKLTKAISKKSFPRKTCLRQRLKETFAEVNDHSKQMSSPPKNWSSQESQTQEDFATTSVHVGDSFTNKEEPFLPDKEQTGNGQWRSAEPAGTGGETSLQSDGPKRRGNFTDASESPWKVPLVTTEDSPLGTTKLQNLTLKSATPKRLFKS</sequence>
<dbReference type="GO" id="GO:0035861">
    <property type="term" value="C:site of double-strand break"/>
    <property type="evidence" value="ECO:0007669"/>
    <property type="project" value="Ensembl"/>
</dbReference>
<dbReference type="GO" id="GO:0005829">
    <property type="term" value="C:cytosol"/>
    <property type="evidence" value="ECO:0007669"/>
    <property type="project" value="Ensembl"/>
</dbReference>
<evidence type="ECO:0000256" key="11">
    <source>
        <dbReference type="ARBA" id="ARBA00022840"/>
    </source>
</evidence>
<feature type="region of interest" description="Disordered" evidence="17">
    <location>
        <begin position="752"/>
        <end position="853"/>
    </location>
</feature>
<dbReference type="GO" id="GO:0017116">
    <property type="term" value="F:single-stranded DNA helicase activity"/>
    <property type="evidence" value="ECO:0007669"/>
    <property type="project" value="Ensembl"/>
</dbReference>
<evidence type="ECO:0000256" key="12">
    <source>
        <dbReference type="ARBA" id="ARBA00023242"/>
    </source>
</evidence>
<comment type="similarity">
    <text evidence="15">Belongs to the RecD family. HELB subfamily.</text>
</comment>
<dbReference type="GO" id="GO:0005524">
    <property type="term" value="F:ATP binding"/>
    <property type="evidence" value="ECO:0007669"/>
    <property type="project" value="UniProtKB-KW"/>
</dbReference>
<dbReference type="InterPro" id="IPR058839">
    <property type="entry name" value="WHD_HELB"/>
</dbReference>
<feature type="compositionally biased region" description="Basic and acidic residues" evidence="17">
    <location>
        <begin position="790"/>
        <end position="802"/>
    </location>
</feature>
<evidence type="ECO:0000256" key="5">
    <source>
        <dbReference type="ARBA" id="ARBA00022454"/>
    </source>
</evidence>
<evidence type="ECO:0000256" key="3">
    <source>
        <dbReference type="ARBA" id="ARBA00004496"/>
    </source>
</evidence>
<keyword evidence="7" id="KW-0597">Phosphoprotein</keyword>
<proteinExistence type="inferred from homology"/>
<dbReference type="EC" id="3.6.4.12" evidence="4"/>
<organism evidence="19 20">
    <name type="scientific">Sphenodon punctatus</name>
    <name type="common">Tuatara</name>
    <name type="synonym">Hatteria punctata</name>
    <dbReference type="NCBI Taxonomy" id="8508"/>
    <lineage>
        <taxon>Eukaryota</taxon>
        <taxon>Metazoa</taxon>
        <taxon>Chordata</taxon>
        <taxon>Craniata</taxon>
        <taxon>Vertebrata</taxon>
        <taxon>Euteleostomi</taxon>
        <taxon>Lepidosauria</taxon>
        <taxon>Sphenodontia</taxon>
        <taxon>Sphenodontidae</taxon>
        <taxon>Sphenodon</taxon>
    </lineage>
</organism>
<evidence type="ECO:0000256" key="10">
    <source>
        <dbReference type="ARBA" id="ARBA00022806"/>
    </source>
</evidence>
<evidence type="ECO:0000256" key="13">
    <source>
        <dbReference type="ARBA" id="ARBA00047995"/>
    </source>
</evidence>
<dbReference type="GeneTree" id="ENSGT00390000006913"/>
<dbReference type="GO" id="GO:0016604">
    <property type="term" value="C:nuclear body"/>
    <property type="evidence" value="ECO:0007669"/>
    <property type="project" value="Ensembl"/>
</dbReference>
<dbReference type="GO" id="GO:0044877">
    <property type="term" value="F:protein-containing complex binding"/>
    <property type="evidence" value="ECO:0007669"/>
    <property type="project" value="Ensembl"/>
</dbReference>
<dbReference type="OMA" id="XISRRQF"/>
<dbReference type="PANTHER" id="PTHR43788">
    <property type="entry name" value="DNA2/NAM7 HELICASE FAMILY MEMBER"/>
    <property type="match status" value="1"/>
</dbReference>
<dbReference type="GO" id="GO:0005662">
    <property type="term" value="C:DNA replication factor A complex"/>
    <property type="evidence" value="ECO:0007669"/>
    <property type="project" value="Ensembl"/>
</dbReference>
<evidence type="ECO:0000313" key="20">
    <source>
        <dbReference type="Proteomes" id="UP000694392"/>
    </source>
</evidence>
<evidence type="ECO:0000256" key="8">
    <source>
        <dbReference type="ARBA" id="ARBA00022741"/>
    </source>
</evidence>
<dbReference type="FunFam" id="3.40.50.300:FF:001523">
    <property type="entry name" value="Helicase (DNA) B"/>
    <property type="match status" value="1"/>
</dbReference>
<evidence type="ECO:0000313" key="19">
    <source>
        <dbReference type="Ensembl" id="ENSSPUP00000015312.1"/>
    </source>
</evidence>
<dbReference type="InterPro" id="IPR050534">
    <property type="entry name" value="Coronavir_polyprotein_1ab"/>
</dbReference>
<protein>
    <recommendedName>
        <fullName evidence="16">DNA helicase B</fullName>
        <ecNumber evidence="4">3.6.4.12</ecNumber>
    </recommendedName>
</protein>
<dbReference type="GO" id="GO:0043139">
    <property type="term" value="F:5'-3' DNA helicase activity"/>
    <property type="evidence" value="ECO:0007669"/>
    <property type="project" value="Ensembl"/>
</dbReference>
<keyword evidence="6" id="KW-0963">Cytoplasm</keyword>
<evidence type="ECO:0000256" key="1">
    <source>
        <dbReference type="ARBA" id="ARBA00004123"/>
    </source>
</evidence>
<keyword evidence="12" id="KW-0539">Nucleus</keyword>
<name>A0A8D0H1H8_SPHPU</name>
<dbReference type="Ensembl" id="ENSSPUT00000016333.1">
    <property type="protein sequence ID" value="ENSSPUP00000015312.1"/>
    <property type="gene ID" value="ENSSPUG00000011827.1"/>
</dbReference>
<evidence type="ECO:0000256" key="9">
    <source>
        <dbReference type="ARBA" id="ARBA00022801"/>
    </source>
</evidence>
<dbReference type="GO" id="GO:0006974">
    <property type="term" value="P:DNA damage response"/>
    <property type="evidence" value="ECO:0007669"/>
    <property type="project" value="Ensembl"/>
</dbReference>
<evidence type="ECO:0000256" key="16">
    <source>
        <dbReference type="ARBA" id="ARBA00072281"/>
    </source>
</evidence>
<dbReference type="GO" id="GO:0016787">
    <property type="term" value="F:hydrolase activity"/>
    <property type="evidence" value="ECO:0007669"/>
    <property type="project" value="UniProtKB-KW"/>
</dbReference>
<reference evidence="19" key="2">
    <citation type="submission" date="2025-09" db="UniProtKB">
        <authorList>
            <consortium name="Ensembl"/>
        </authorList>
    </citation>
    <scope>IDENTIFICATION</scope>
</reference>
<evidence type="ECO:0000256" key="17">
    <source>
        <dbReference type="SAM" id="MobiDB-lite"/>
    </source>
</evidence>
<comment type="function">
    <text evidence="14">5'-3' DNA helicase involved in DNA damage response by acting as an inhibitor of DNA end resection. Recruitment to single-stranded DNA (ssDNA) following DNA damage leads to inhibit the nucleases catalyzing resection, such as EXO1, BLM and DNA2, possibly via the 5'-3' ssDNA translocase activity of HELB. As cells approach S phase, DNA end resection is promoted by the nuclear export of HELB following phosphorylation. Acts independently of TP53BP1. Unwinds duplex DNA with 5'-3' polarity. Has single-strand DNA-dependent ATPase and DNA helicase activities. Prefers ATP and dATP as substrates. During S phase, may facilitate cellular recovery from replication stress.</text>
</comment>
<dbReference type="AlphaFoldDB" id="A0A8D0H1H8"/>
<accession>A0A8D0H1H8</accession>
<evidence type="ECO:0000256" key="6">
    <source>
        <dbReference type="ARBA" id="ARBA00022490"/>
    </source>
</evidence>
<dbReference type="GO" id="GO:0005739">
    <property type="term" value="C:mitochondrion"/>
    <property type="evidence" value="ECO:0007669"/>
    <property type="project" value="Ensembl"/>
</dbReference>
<dbReference type="Pfam" id="PF25894">
    <property type="entry name" value="WHD_HELB"/>
    <property type="match status" value="1"/>
</dbReference>
<dbReference type="SUPFAM" id="SSF52540">
    <property type="entry name" value="P-loop containing nucleoside triphosphate hydrolases"/>
    <property type="match status" value="2"/>
</dbReference>